<protein>
    <submittedName>
        <fullName evidence="2">Uncharacterized protein</fullName>
    </submittedName>
</protein>
<evidence type="ECO:0000256" key="1">
    <source>
        <dbReference type="SAM" id="Phobius"/>
    </source>
</evidence>
<name>A0A521DRU4_9ACTN</name>
<reference evidence="2 3" key="1">
    <citation type="submission" date="2017-05" db="EMBL/GenBank/DDBJ databases">
        <authorList>
            <person name="Varghese N."/>
            <person name="Submissions S."/>
        </authorList>
    </citation>
    <scope>NUCLEOTIDE SEQUENCE [LARGE SCALE GENOMIC DNA]</scope>
    <source>
        <strain evidence="2 3">DSM 46834</strain>
    </source>
</reference>
<accession>A0A521DRU4</accession>
<dbReference type="RefSeq" id="WP_142458548.1">
    <property type="nucleotide sequence ID" value="NZ_FXTJ01000003.1"/>
</dbReference>
<keyword evidence="1" id="KW-0812">Transmembrane</keyword>
<dbReference type="EMBL" id="FXTJ01000003">
    <property type="protein sequence ID" value="SMO74295.1"/>
    <property type="molecule type" value="Genomic_DNA"/>
</dbReference>
<organism evidence="2 3">
    <name type="scientific">Geodermatophilus aquaeductus</name>
    <dbReference type="NCBI Taxonomy" id="1564161"/>
    <lineage>
        <taxon>Bacteria</taxon>
        <taxon>Bacillati</taxon>
        <taxon>Actinomycetota</taxon>
        <taxon>Actinomycetes</taxon>
        <taxon>Geodermatophilales</taxon>
        <taxon>Geodermatophilaceae</taxon>
        <taxon>Geodermatophilus</taxon>
    </lineage>
</organism>
<keyword evidence="3" id="KW-1185">Reference proteome</keyword>
<evidence type="ECO:0000313" key="2">
    <source>
        <dbReference type="EMBL" id="SMO74295.1"/>
    </source>
</evidence>
<dbReference type="Proteomes" id="UP000317484">
    <property type="component" value="Unassembled WGS sequence"/>
</dbReference>
<gene>
    <name evidence="2" type="ORF">SAMN06273567_103472</name>
</gene>
<proteinExistence type="predicted"/>
<dbReference type="AlphaFoldDB" id="A0A521DRU4"/>
<feature type="transmembrane region" description="Helical" evidence="1">
    <location>
        <begin position="33"/>
        <end position="59"/>
    </location>
</feature>
<sequence>MTTTQNEELFRRYMAEQADAQTRQLRRIADNTAATRVAAIVLLVLVGLNLLIGAFLGAVS</sequence>
<evidence type="ECO:0000313" key="3">
    <source>
        <dbReference type="Proteomes" id="UP000317484"/>
    </source>
</evidence>
<keyword evidence="1" id="KW-1133">Transmembrane helix</keyword>
<keyword evidence="1" id="KW-0472">Membrane</keyword>